<feature type="coiled-coil region" evidence="1">
    <location>
        <begin position="31"/>
        <end position="65"/>
    </location>
</feature>
<keyword evidence="4" id="KW-1185">Reference proteome</keyword>
<keyword evidence="1" id="KW-0175">Coiled coil</keyword>
<feature type="coiled-coil region" evidence="1">
    <location>
        <begin position="104"/>
        <end position="181"/>
    </location>
</feature>
<proteinExistence type="predicted"/>
<comment type="caution">
    <text evidence="3">The sequence shown here is derived from an EMBL/GenBank/DDBJ whole genome shotgun (WGS) entry which is preliminary data.</text>
</comment>
<protein>
    <submittedName>
        <fullName evidence="3">Uncharacterized protein</fullName>
    </submittedName>
</protein>
<evidence type="ECO:0000313" key="4">
    <source>
        <dbReference type="Proteomes" id="UP001152300"/>
    </source>
</evidence>
<accession>A0A9X0DLA4</accession>
<gene>
    <name evidence="3" type="ORF">OCU04_006441</name>
</gene>
<dbReference type="Proteomes" id="UP001152300">
    <property type="component" value="Unassembled WGS sequence"/>
</dbReference>
<dbReference type="EMBL" id="JAPEIS010000006">
    <property type="protein sequence ID" value="KAJ8065777.1"/>
    <property type="molecule type" value="Genomic_DNA"/>
</dbReference>
<reference evidence="3" key="1">
    <citation type="submission" date="2022-11" db="EMBL/GenBank/DDBJ databases">
        <title>Genome Resource of Sclerotinia nivalis Strain SnTB1, a Plant Pathogen Isolated from American Ginseng.</title>
        <authorList>
            <person name="Fan S."/>
        </authorList>
    </citation>
    <scope>NUCLEOTIDE SEQUENCE</scope>
    <source>
        <strain evidence="3">SnTB1</strain>
    </source>
</reference>
<name>A0A9X0DLA4_9HELO</name>
<dbReference type="OrthoDB" id="3551556at2759"/>
<evidence type="ECO:0000256" key="2">
    <source>
        <dbReference type="SAM" id="MobiDB-lite"/>
    </source>
</evidence>
<feature type="region of interest" description="Disordered" evidence="2">
    <location>
        <begin position="629"/>
        <end position="688"/>
    </location>
</feature>
<sequence>MSASACTTNAAHESEIIFTIEAKLIAKQAELLILAQEVSNEENTVQNLCEEAERKRLEAKEVSNQWADKSGALLSKKNQHELLVEDLRMHTAYLERICDVEAGNKEENTFEEHLKRENKELENKVGSLQQALNDTKTSMDEEISRLKVGFDALAITNRYTSASLNQEIDRLKAEKELLAITNSDTIISMGEVIDELKAEVASLTAINHDVTSTTEKNSQLGETAKKNFGHMSAQPEINGQGARASFLESHRLRGSEASPYIKGLLRDGSKPDHHFHAVADATLYRQPVGPGFRTDCDTFSRIYGVKWQTAWRLKSCRLFNYLVNQYAAAESYNPQTFGTTEFFKLWCGMGISFDERILVRTNAWFQRATSNNRKPVPWHGLGPALDKIYSNGSIPQYPGGVASKDKSKDMLIHEIQKNAKFYAKMQSLLQQVGFAVRNRYLERMRSLPVYLSGWCHRPDMAKIEEGNEAAHHADALLDALLFFPEIFNIRSRPTPAFKYKDIYEVAPVDQWHPHDFVSTDFYGKWEHYGLLDLCGRQAEDCSTDWTPSRDWESWPPPSESPDWSLTVEILARLYLFEERESKKKQRNLDSLLLTKPDQLHPVIGGLSNQEIPRPESPINYQCYYEGESRAYPNSRDEPSSQLAAKDSNAIEWRPKPDLGPSDNDSTTRGEAPGPSLGATTNSRGGDNLHVGDDCLVPALYKSEKSDLYDHGGWVPQAAAADSYQGSDWVTKFKASDDYWGATPDFSYWW</sequence>
<dbReference type="AlphaFoldDB" id="A0A9X0DLA4"/>
<evidence type="ECO:0000313" key="3">
    <source>
        <dbReference type="EMBL" id="KAJ8065777.1"/>
    </source>
</evidence>
<evidence type="ECO:0000256" key="1">
    <source>
        <dbReference type="SAM" id="Coils"/>
    </source>
</evidence>
<organism evidence="3 4">
    <name type="scientific">Sclerotinia nivalis</name>
    <dbReference type="NCBI Taxonomy" id="352851"/>
    <lineage>
        <taxon>Eukaryota</taxon>
        <taxon>Fungi</taxon>
        <taxon>Dikarya</taxon>
        <taxon>Ascomycota</taxon>
        <taxon>Pezizomycotina</taxon>
        <taxon>Leotiomycetes</taxon>
        <taxon>Helotiales</taxon>
        <taxon>Sclerotiniaceae</taxon>
        <taxon>Sclerotinia</taxon>
    </lineage>
</organism>